<feature type="region of interest" description="Disordered" evidence="1">
    <location>
        <begin position="1"/>
        <end position="25"/>
    </location>
</feature>
<proteinExistence type="predicted"/>
<name>A0AAD9NZ24_RIDPI</name>
<evidence type="ECO:0000256" key="1">
    <source>
        <dbReference type="SAM" id="MobiDB-lite"/>
    </source>
</evidence>
<evidence type="ECO:0000313" key="2">
    <source>
        <dbReference type="EMBL" id="KAK2185101.1"/>
    </source>
</evidence>
<comment type="caution">
    <text evidence="2">The sequence shown here is derived from an EMBL/GenBank/DDBJ whole genome shotgun (WGS) entry which is preliminary data.</text>
</comment>
<gene>
    <name evidence="2" type="ORF">NP493_246g02100</name>
</gene>
<organism evidence="2 3">
    <name type="scientific">Ridgeia piscesae</name>
    <name type="common">Tubeworm</name>
    <dbReference type="NCBI Taxonomy" id="27915"/>
    <lineage>
        <taxon>Eukaryota</taxon>
        <taxon>Metazoa</taxon>
        <taxon>Spiralia</taxon>
        <taxon>Lophotrochozoa</taxon>
        <taxon>Annelida</taxon>
        <taxon>Polychaeta</taxon>
        <taxon>Sedentaria</taxon>
        <taxon>Canalipalpata</taxon>
        <taxon>Sabellida</taxon>
        <taxon>Siboglinidae</taxon>
        <taxon>Ridgeia</taxon>
    </lineage>
</organism>
<sequence>MAKRLCESPGSSSAKKKKYSAKYKT</sequence>
<accession>A0AAD9NZ24</accession>
<protein>
    <submittedName>
        <fullName evidence="2">Uncharacterized protein</fullName>
    </submittedName>
</protein>
<keyword evidence="3" id="KW-1185">Reference proteome</keyword>
<feature type="compositionally biased region" description="Basic residues" evidence="1">
    <location>
        <begin position="14"/>
        <end position="25"/>
    </location>
</feature>
<evidence type="ECO:0000313" key="3">
    <source>
        <dbReference type="Proteomes" id="UP001209878"/>
    </source>
</evidence>
<reference evidence="2" key="1">
    <citation type="journal article" date="2023" name="Mol. Biol. Evol.">
        <title>Third-Generation Sequencing Reveals the Adaptive Role of the Epigenome in Three Deep-Sea Polychaetes.</title>
        <authorList>
            <person name="Perez M."/>
            <person name="Aroh O."/>
            <person name="Sun Y."/>
            <person name="Lan Y."/>
            <person name="Juniper S.K."/>
            <person name="Young C.R."/>
            <person name="Angers B."/>
            <person name="Qian P.Y."/>
        </authorList>
    </citation>
    <scope>NUCLEOTIDE SEQUENCE</scope>
    <source>
        <strain evidence="2">R07B-5</strain>
    </source>
</reference>
<dbReference type="EMBL" id="JAODUO010000245">
    <property type="protein sequence ID" value="KAK2185101.1"/>
    <property type="molecule type" value="Genomic_DNA"/>
</dbReference>
<dbReference type="Proteomes" id="UP001209878">
    <property type="component" value="Unassembled WGS sequence"/>
</dbReference>
<dbReference type="AlphaFoldDB" id="A0AAD9NZ24"/>